<keyword evidence="4" id="KW-1185">Reference proteome</keyword>
<sequence length="142" mass="14965">MDHSHVQQLVDAGRITAEQAAHHPDRNIITRAIGDGVEGFDAWLVPVVPSSRLVIASDGLTGVVPSELIGSVAGLADTDADAAERLVEAALRHGTGDNVTVVVAHAAATSTPDDALPDPWPMWPVDFDDDTTDVSQRRESAE</sequence>
<comment type="caution">
    <text evidence="3">The sequence shown here is derived from an EMBL/GenBank/DDBJ whole genome shotgun (WGS) entry which is preliminary data.</text>
</comment>
<dbReference type="EMBL" id="BSUN01000001">
    <property type="protein sequence ID" value="GMA35549.1"/>
    <property type="molecule type" value="Genomic_DNA"/>
</dbReference>
<proteinExistence type="predicted"/>
<feature type="region of interest" description="Disordered" evidence="1">
    <location>
        <begin position="110"/>
        <end position="142"/>
    </location>
</feature>
<evidence type="ECO:0000259" key="2">
    <source>
        <dbReference type="PROSITE" id="PS51746"/>
    </source>
</evidence>
<evidence type="ECO:0000256" key="1">
    <source>
        <dbReference type="SAM" id="MobiDB-lite"/>
    </source>
</evidence>
<dbReference type="Gene3D" id="3.60.40.10">
    <property type="entry name" value="PPM-type phosphatase domain"/>
    <property type="match status" value="1"/>
</dbReference>
<reference evidence="4" key="1">
    <citation type="journal article" date="2019" name="Int. J. Syst. Evol. Microbiol.">
        <title>The Global Catalogue of Microorganisms (GCM) 10K type strain sequencing project: providing services to taxonomists for standard genome sequencing and annotation.</title>
        <authorList>
            <consortium name="The Broad Institute Genomics Platform"/>
            <consortium name="The Broad Institute Genome Sequencing Center for Infectious Disease"/>
            <person name="Wu L."/>
            <person name="Ma J."/>
        </authorList>
    </citation>
    <scope>NUCLEOTIDE SEQUENCE [LARGE SCALE GENOMIC DNA]</scope>
    <source>
        <strain evidence="4">NBRC 112299</strain>
    </source>
</reference>
<protein>
    <recommendedName>
        <fullName evidence="2">PPM-type phosphatase domain-containing protein</fullName>
    </recommendedName>
</protein>
<dbReference type="Proteomes" id="UP001157125">
    <property type="component" value="Unassembled WGS sequence"/>
</dbReference>
<organism evidence="3 4">
    <name type="scientific">Demequina litorisediminis</name>
    <dbReference type="NCBI Taxonomy" id="1849022"/>
    <lineage>
        <taxon>Bacteria</taxon>
        <taxon>Bacillati</taxon>
        <taxon>Actinomycetota</taxon>
        <taxon>Actinomycetes</taxon>
        <taxon>Micrococcales</taxon>
        <taxon>Demequinaceae</taxon>
        <taxon>Demequina</taxon>
    </lineage>
</organism>
<evidence type="ECO:0000313" key="3">
    <source>
        <dbReference type="EMBL" id="GMA35549.1"/>
    </source>
</evidence>
<evidence type="ECO:0000313" key="4">
    <source>
        <dbReference type="Proteomes" id="UP001157125"/>
    </source>
</evidence>
<dbReference type="RefSeq" id="WP_284328050.1">
    <property type="nucleotide sequence ID" value="NZ_BSUN01000001.1"/>
</dbReference>
<dbReference type="InterPro" id="IPR036457">
    <property type="entry name" value="PPM-type-like_dom_sf"/>
</dbReference>
<gene>
    <name evidence="3" type="ORF">GCM10025876_17530</name>
</gene>
<dbReference type="PROSITE" id="PS51746">
    <property type="entry name" value="PPM_2"/>
    <property type="match status" value="1"/>
</dbReference>
<dbReference type="InterPro" id="IPR001932">
    <property type="entry name" value="PPM-type_phosphatase-like_dom"/>
</dbReference>
<dbReference type="SUPFAM" id="SSF81606">
    <property type="entry name" value="PP2C-like"/>
    <property type="match status" value="1"/>
</dbReference>
<feature type="domain" description="PPM-type phosphatase" evidence="2">
    <location>
        <begin position="1"/>
        <end position="106"/>
    </location>
</feature>
<name>A0ABQ6IFN0_9MICO</name>
<accession>A0ABQ6IFN0</accession>